<feature type="transmembrane region" description="Helical" evidence="1">
    <location>
        <begin position="81"/>
        <end position="99"/>
    </location>
</feature>
<dbReference type="EMBL" id="JAAOLX010000001">
    <property type="protein sequence ID" value="NHQ84743.1"/>
    <property type="molecule type" value="Genomic_DNA"/>
</dbReference>
<reference evidence="3 4" key="1">
    <citation type="submission" date="2020-03" db="EMBL/GenBank/DDBJ databases">
        <title>Draft genome sequence of environmentally isolated violet-colored cultures.</title>
        <authorList>
            <person name="Wilson H.S."/>
        </authorList>
    </citation>
    <scope>NUCLEOTIDE SEQUENCE [LARGE SCALE GENOMIC DNA]</scope>
    <source>
        <strain evidence="3 4">HSC-16F04</strain>
    </source>
</reference>
<dbReference type="InterPro" id="IPR002059">
    <property type="entry name" value="CSP_DNA-bd"/>
</dbReference>
<dbReference type="CDD" id="cd04458">
    <property type="entry name" value="CSP_CDS"/>
    <property type="match status" value="1"/>
</dbReference>
<evidence type="ECO:0000259" key="2">
    <source>
        <dbReference type="PROSITE" id="PS51857"/>
    </source>
</evidence>
<evidence type="ECO:0000313" key="3">
    <source>
        <dbReference type="EMBL" id="NHQ84743.1"/>
    </source>
</evidence>
<keyword evidence="1" id="KW-0472">Membrane</keyword>
<dbReference type="InterPro" id="IPR008613">
    <property type="entry name" value="Excalibur_Ca-bd_domain"/>
</dbReference>
<dbReference type="InterPro" id="IPR052069">
    <property type="entry name" value="Ca-reg_mRNA-binding_domain"/>
</dbReference>
<dbReference type="Gene3D" id="2.40.50.140">
    <property type="entry name" value="Nucleic acid-binding proteins"/>
    <property type="match status" value="1"/>
</dbReference>
<protein>
    <submittedName>
        <fullName evidence="3">Cold shock domain-containing protein</fullName>
    </submittedName>
</protein>
<sequence>MRYQGRISEWKDERGFGFITPNGGGPKVFLHISSFSRRARRPVVGVFVTYELYTDEIGRPKANAAQFVGELKYKSQESNPIIFIIFTILLVMFVAYIAFVRISHPGSTVTASVYKIFSAREALRSNPQFQCEPEKSSCSRMSSCAEALFHQERCDVSNMDGDRDGIPCEQQWCK</sequence>
<dbReference type="Pfam" id="PF05901">
    <property type="entry name" value="Excalibur"/>
    <property type="match status" value="1"/>
</dbReference>
<dbReference type="RefSeq" id="WP_166822067.1">
    <property type="nucleotide sequence ID" value="NZ_JAAOLX010000001.1"/>
</dbReference>
<feature type="domain" description="CSD" evidence="2">
    <location>
        <begin position="2"/>
        <end position="69"/>
    </location>
</feature>
<dbReference type="PANTHER" id="PTHR12962:SF1">
    <property type="entry name" value="COLD SHOCK DOMAIN-CONTAINING PROTEIN CG9705"/>
    <property type="match status" value="1"/>
</dbReference>
<keyword evidence="1" id="KW-0812">Transmembrane</keyword>
<dbReference type="SUPFAM" id="SSF50249">
    <property type="entry name" value="Nucleic acid-binding proteins"/>
    <property type="match status" value="1"/>
</dbReference>
<evidence type="ECO:0000256" key="1">
    <source>
        <dbReference type="SAM" id="Phobius"/>
    </source>
</evidence>
<keyword evidence="1" id="KW-1133">Transmembrane helix</keyword>
<dbReference type="PANTHER" id="PTHR12962">
    <property type="entry name" value="CALCIUM-REGULATED HEAT STABLE PROTEIN CRHSP-24-RELATED"/>
    <property type="match status" value="1"/>
</dbReference>
<comment type="caution">
    <text evidence="3">The sequence shown here is derived from an EMBL/GenBank/DDBJ whole genome shotgun (WGS) entry which is preliminary data.</text>
</comment>
<proteinExistence type="predicted"/>
<name>A0ABX0KKX4_9NEIS</name>
<organism evidence="3 4">
    <name type="scientific">Iodobacter violaceini</name>
    <dbReference type="NCBI Taxonomy" id="3044271"/>
    <lineage>
        <taxon>Bacteria</taxon>
        <taxon>Pseudomonadati</taxon>
        <taxon>Pseudomonadota</taxon>
        <taxon>Betaproteobacteria</taxon>
        <taxon>Neisseriales</taxon>
        <taxon>Chitinibacteraceae</taxon>
        <taxon>Iodobacter</taxon>
    </lineage>
</organism>
<dbReference type="InterPro" id="IPR012340">
    <property type="entry name" value="NA-bd_OB-fold"/>
</dbReference>
<dbReference type="PROSITE" id="PS51857">
    <property type="entry name" value="CSD_2"/>
    <property type="match status" value="1"/>
</dbReference>
<gene>
    <name evidence="3" type="ORF">HA050_01245</name>
</gene>
<dbReference type="Pfam" id="PF00313">
    <property type="entry name" value="CSD"/>
    <property type="match status" value="1"/>
</dbReference>
<evidence type="ECO:0000313" key="4">
    <source>
        <dbReference type="Proteomes" id="UP000712570"/>
    </source>
</evidence>
<keyword evidence="4" id="KW-1185">Reference proteome</keyword>
<accession>A0ABX0KKX4</accession>
<dbReference type="Proteomes" id="UP000712570">
    <property type="component" value="Unassembled WGS sequence"/>
</dbReference>